<sequence>MAFLTSCWFIIENVIIPDGFQKWFYLSFFIHPLILVFCQIFLWLKLLKHCLVVVLAFPLRTFCVICLYIFGVCKKFVIFVFSFTRFYKGEVEEEAEQYFDAQPRFSSNRIADSFTQSLAAPVRCKTQLLEAEEDVFEEAVGFAEDSLLSEDQNLEGSLYLLCSSNSFATNENSNGFPLQIQTDFAQDSILYGNLEEPMFCPGEDTHKNEYFLCGSNSFTADEYPKFQILPLSSSNSDDRDLYTNEYSPTAPYACDFQIVEREESAESDGFYKMYNERMSWFDVLNYDRTCGISAIEEKQLGTPSPFETETGVVLHLPWSKTTKRRLLRSVESDFEMVYVAQSCLSWEALHHQYRKVKEIEFCSSENNIFCSNVFAEFQKFQVLLERFMENEHSEGRRVLNFVQGRFTFKSLLQVPEFSVKGLMEENKEEMKGQGTNVKGVLRAIEECIEAFWLFVKTDEMSKKSWWKITSSWALPPVEDPRDLELLADLTKRLQKNKLWLKDLQGKKRCLLKRIVNHDMEESERQEMLFTMIDMKLVSRVLQMAMISSSQLKWCQEKLDNIEFKHGKLVRASTYPLFPP</sequence>
<dbReference type="Pfam" id="PF07891">
    <property type="entry name" value="DUF1666"/>
    <property type="match status" value="1"/>
</dbReference>
<reference evidence="2" key="1">
    <citation type="submission" date="2023-07" db="EMBL/GenBank/DDBJ databases">
        <title>draft genome sequence of fig (Ficus carica).</title>
        <authorList>
            <person name="Takahashi T."/>
            <person name="Nishimura K."/>
        </authorList>
    </citation>
    <scope>NUCLEOTIDE SEQUENCE</scope>
</reference>
<evidence type="ECO:0000256" key="1">
    <source>
        <dbReference type="SAM" id="Phobius"/>
    </source>
</evidence>
<evidence type="ECO:0008006" key="4">
    <source>
        <dbReference type="Google" id="ProtNLM"/>
    </source>
</evidence>
<proteinExistence type="predicted"/>
<protein>
    <recommendedName>
        <fullName evidence="4">Ribosomal protein L34Ae</fullName>
    </recommendedName>
</protein>
<accession>A0AA87ZYP2</accession>
<dbReference type="InterPro" id="IPR012870">
    <property type="entry name" value="DUF1666"/>
</dbReference>
<evidence type="ECO:0000313" key="2">
    <source>
        <dbReference type="EMBL" id="GMN42230.1"/>
    </source>
</evidence>
<organism evidence="2 3">
    <name type="scientific">Ficus carica</name>
    <name type="common">Common fig</name>
    <dbReference type="NCBI Taxonomy" id="3494"/>
    <lineage>
        <taxon>Eukaryota</taxon>
        <taxon>Viridiplantae</taxon>
        <taxon>Streptophyta</taxon>
        <taxon>Embryophyta</taxon>
        <taxon>Tracheophyta</taxon>
        <taxon>Spermatophyta</taxon>
        <taxon>Magnoliopsida</taxon>
        <taxon>eudicotyledons</taxon>
        <taxon>Gunneridae</taxon>
        <taxon>Pentapetalae</taxon>
        <taxon>rosids</taxon>
        <taxon>fabids</taxon>
        <taxon>Rosales</taxon>
        <taxon>Moraceae</taxon>
        <taxon>Ficeae</taxon>
        <taxon>Ficus</taxon>
    </lineage>
</organism>
<gene>
    <name evidence="2" type="ORF">TIFTF001_011451</name>
</gene>
<dbReference type="Proteomes" id="UP001187192">
    <property type="component" value="Unassembled WGS sequence"/>
</dbReference>
<dbReference type="PANTHER" id="PTHR46741:SF7">
    <property type="entry name" value="TRANSMEMBRANE PROTEIN"/>
    <property type="match status" value="1"/>
</dbReference>
<keyword evidence="1" id="KW-0472">Membrane</keyword>
<name>A0AA87ZYP2_FICCA</name>
<dbReference type="AlphaFoldDB" id="A0AA87ZYP2"/>
<dbReference type="EMBL" id="BTGU01000014">
    <property type="protein sequence ID" value="GMN42230.1"/>
    <property type="molecule type" value="Genomic_DNA"/>
</dbReference>
<feature type="transmembrane region" description="Helical" evidence="1">
    <location>
        <begin position="23"/>
        <end position="44"/>
    </location>
</feature>
<evidence type="ECO:0000313" key="3">
    <source>
        <dbReference type="Proteomes" id="UP001187192"/>
    </source>
</evidence>
<feature type="transmembrane region" description="Helical" evidence="1">
    <location>
        <begin position="51"/>
        <end position="71"/>
    </location>
</feature>
<dbReference type="PANTHER" id="PTHR46741">
    <property type="entry name" value="OS09G0413600 PROTEIN"/>
    <property type="match status" value="1"/>
</dbReference>
<keyword evidence="1" id="KW-1133">Transmembrane helix</keyword>
<comment type="caution">
    <text evidence="2">The sequence shown here is derived from an EMBL/GenBank/DDBJ whole genome shotgun (WGS) entry which is preliminary data.</text>
</comment>
<keyword evidence="1" id="KW-0812">Transmembrane</keyword>
<keyword evidence="3" id="KW-1185">Reference proteome</keyword>